<dbReference type="EMBL" id="BPLR01002911">
    <property type="protein sequence ID" value="GIX79221.1"/>
    <property type="molecule type" value="Genomic_DNA"/>
</dbReference>
<accession>A0AAV4N573</accession>
<dbReference type="InterPro" id="IPR015683">
    <property type="entry name" value="Ionotropic_Glu_rcpt"/>
</dbReference>
<name>A0AAV4N573_CAEEX</name>
<organism evidence="2 3">
    <name type="scientific">Caerostris extrusa</name>
    <name type="common">Bark spider</name>
    <name type="synonym">Caerostris bankana</name>
    <dbReference type="NCBI Taxonomy" id="172846"/>
    <lineage>
        <taxon>Eukaryota</taxon>
        <taxon>Metazoa</taxon>
        <taxon>Ecdysozoa</taxon>
        <taxon>Arthropoda</taxon>
        <taxon>Chelicerata</taxon>
        <taxon>Arachnida</taxon>
        <taxon>Araneae</taxon>
        <taxon>Araneomorphae</taxon>
        <taxon>Entelegynae</taxon>
        <taxon>Araneoidea</taxon>
        <taxon>Araneidae</taxon>
        <taxon>Caerostris</taxon>
    </lineage>
</organism>
<comment type="caution">
    <text evidence="2">The sequence shown here is derived from an EMBL/GenBank/DDBJ whole genome shotgun (WGS) entry which is preliminary data.</text>
</comment>
<keyword evidence="1" id="KW-1133">Transmembrane helix</keyword>
<dbReference type="AlphaFoldDB" id="A0AAV4N573"/>
<dbReference type="Proteomes" id="UP001054945">
    <property type="component" value="Unassembled WGS sequence"/>
</dbReference>
<keyword evidence="2" id="KW-0675">Receptor</keyword>
<evidence type="ECO:0000256" key="1">
    <source>
        <dbReference type="SAM" id="Phobius"/>
    </source>
</evidence>
<dbReference type="SUPFAM" id="SSF53850">
    <property type="entry name" value="Periplasmic binding protein-like II"/>
    <property type="match status" value="1"/>
</dbReference>
<reference evidence="2 3" key="1">
    <citation type="submission" date="2021-06" db="EMBL/GenBank/DDBJ databases">
        <title>Caerostris extrusa draft genome.</title>
        <authorList>
            <person name="Kono N."/>
            <person name="Arakawa K."/>
        </authorList>
    </citation>
    <scope>NUCLEOTIDE SEQUENCE [LARGE SCALE GENOMIC DNA]</scope>
</reference>
<feature type="transmembrane region" description="Helical" evidence="1">
    <location>
        <begin position="91"/>
        <end position="111"/>
    </location>
</feature>
<dbReference type="PANTHER" id="PTHR18966">
    <property type="entry name" value="IONOTROPIC GLUTAMATE RECEPTOR"/>
    <property type="match status" value="1"/>
</dbReference>
<evidence type="ECO:0000313" key="3">
    <source>
        <dbReference type="Proteomes" id="UP001054945"/>
    </source>
</evidence>
<sequence>MLIGDTAVLNYFRGNDPGCNLHLLADSIFDDAYAVGVQKGFPLTEVISELLLKYSEYGYVDQLEKKWYGRVPCFDDRLHRFNQPEPLTVEAVAGVFIMLLVGVGVGVLILVMEHIMFRYALPLPQKRPKDCI</sequence>
<keyword evidence="1" id="KW-0472">Membrane</keyword>
<evidence type="ECO:0000313" key="2">
    <source>
        <dbReference type="EMBL" id="GIX79221.1"/>
    </source>
</evidence>
<keyword evidence="3" id="KW-1185">Reference proteome</keyword>
<dbReference type="Gene3D" id="3.40.190.10">
    <property type="entry name" value="Periplasmic binding protein-like II"/>
    <property type="match status" value="2"/>
</dbReference>
<keyword evidence="1" id="KW-0812">Transmembrane</keyword>
<gene>
    <name evidence="2" type="primary">GRIN3A_1</name>
    <name evidence="2" type="ORF">CEXT_753231</name>
</gene>
<protein>
    <submittedName>
        <fullName evidence="2">Glutamate receptor ionotropic, NMDA 3A</fullName>
    </submittedName>
</protein>
<proteinExistence type="predicted"/>